<dbReference type="Pfam" id="PF13561">
    <property type="entry name" value="adh_short_C2"/>
    <property type="match status" value="1"/>
</dbReference>
<dbReference type="PROSITE" id="PS00061">
    <property type="entry name" value="ADH_SHORT"/>
    <property type="match status" value="1"/>
</dbReference>
<dbReference type="InterPro" id="IPR057326">
    <property type="entry name" value="KR_dom"/>
</dbReference>
<gene>
    <name evidence="4" type="ORF">FC83_GL001374</name>
</gene>
<evidence type="ECO:0000256" key="1">
    <source>
        <dbReference type="ARBA" id="ARBA00006484"/>
    </source>
</evidence>
<dbReference type="EMBL" id="AZGA01000087">
    <property type="protein sequence ID" value="KRM30816.1"/>
    <property type="molecule type" value="Genomic_DNA"/>
</dbReference>
<accession>A0A0R1XKS8</accession>
<evidence type="ECO:0000256" key="2">
    <source>
        <dbReference type="ARBA" id="ARBA00023002"/>
    </source>
</evidence>
<evidence type="ECO:0000259" key="3">
    <source>
        <dbReference type="SMART" id="SM00822"/>
    </source>
</evidence>
<name>A0A0R1XKS8_9LACO</name>
<dbReference type="SUPFAM" id="SSF51735">
    <property type="entry name" value="NAD(P)-binding Rossmann-fold domains"/>
    <property type="match status" value="1"/>
</dbReference>
<proteinExistence type="inferred from homology"/>
<feature type="domain" description="Ketoreductase" evidence="3">
    <location>
        <begin position="7"/>
        <end position="181"/>
    </location>
</feature>
<dbReference type="GO" id="GO:0016616">
    <property type="term" value="F:oxidoreductase activity, acting on the CH-OH group of donors, NAD or NADP as acceptor"/>
    <property type="evidence" value="ECO:0007669"/>
    <property type="project" value="TreeGrafter"/>
</dbReference>
<comment type="similarity">
    <text evidence="1">Belongs to the short-chain dehydrogenases/reductases (SDR) family.</text>
</comment>
<evidence type="ECO:0000313" key="4">
    <source>
        <dbReference type="EMBL" id="KRM30816.1"/>
    </source>
</evidence>
<dbReference type="InterPro" id="IPR020904">
    <property type="entry name" value="Sc_DH/Rdtase_CS"/>
</dbReference>
<dbReference type="eggNOG" id="COG1028">
    <property type="taxonomic scope" value="Bacteria"/>
</dbReference>
<dbReference type="PRINTS" id="PR00081">
    <property type="entry name" value="GDHRDH"/>
</dbReference>
<comment type="caution">
    <text evidence="4">The sequence shown here is derived from an EMBL/GenBank/DDBJ whole genome shotgun (WGS) entry which is preliminary data.</text>
</comment>
<organism evidence="4 5">
    <name type="scientific">Agrilactobacillus composti DSM 18527 = JCM 14202</name>
    <dbReference type="NCBI Taxonomy" id="1423734"/>
    <lineage>
        <taxon>Bacteria</taxon>
        <taxon>Bacillati</taxon>
        <taxon>Bacillota</taxon>
        <taxon>Bacilli</taxon>
        <taxon>Lactobacillales</taxon>
        <taxon>Lactobacillaceae</taxon>
        <taxon>Agrilactobacillus</taxon>
    </lineage>
</organism>
<reference evidence="4 5" key="1">
    <citation type="journal article" date="2015" name="Genome Announc.">
        <title>Expanding the biotechnology potential of lactobacilli through comparative genomics of 213 strains and associated genera.</title>
        <authorList>
            <person name="Sun Z."/>
            <person name="Harris H.M."/>
            <person name="McCann A."/>
            <person name="Guo C."/>
            <person name="Argimon S."/>
            <person name="Zhang W."/>
            <person name="Yang X."/>
            <person name="Jeffery I.B."/>
            <person name="Cooney J.C."/>
            <person name="Kagawa T.F."/>
            <person name="Liu W."/>
            <person name="Song Y."/>
            <person name="Salvetti E."/>
            <person name="Wrobel A."/>
            <person name="Rasinkangas P."/>
            <person name="Parkhill J."/>
            <person name="Rea M.C."/>
            <person name="O'Sullivan O."/>
            <person name="Ritari J."/>
            <person name="Douillard F.P."/>
            <person name="Paul Ross R."/>
            <person name="Yang R."/>
            <person name="Briner A.E."/>
            <person name="Felis G.E."/>
            <person name="de Vos W.M."/>
            <person name="Barrangou R."/>
            <person name="Klaenhammer T.R."/>
            <person name="Caufield P.W."/>
            <person name="Cui Y."/>
            <person name="Zhang H."/>
            <person name="O'Toole P.W."/>
        </authorList>
    </citation>
    <scope>NUCLEOTIDE SEQUENCE [LARGE SCALE GENOMIC DNA]</scope>
    <source>
        <strain evidence="4 5">DSM 18527</strain>
    </source>
</reference>
<dbReference type="GO" id="GO:0008206">
    <property type="term" value="P:bile acid metabolic process"/>
    <property type="evidence" value="ECO:0007669"/>
    <property type="project" value="UniProtKB-ARBA"/>
</dbReference>
<dbReference type="AlphaFoldDB" id="A0A0R1XKS8"/>
<dbReference type="PATRIC" id="fig|1423734.3.peg.1389"/>
<dbReference type="NCBIfam" id="NF005559">
    <property type="entry name" value="PRK07231.1"/>
    <property type="match status" value="1"/>
</dbReference>
<dbReference type="InterPro" id="IPR036291">
    <property type="entry name" value="NAD(P)-bd_dom_sf"/>
</dbReference>
<dbReference type="Proteomes" id="UP000051236">
    <property type="component" value="Unassembled WGS sequence"/>
</dbReference>
<dbReference type="PANTHER" id="PTHR42760:SF133">
    <property type="entry name" value="3-OXOACYL-[ACYL-CARRIER-PROTEIN] REDUCTASE"/>
    <property type="match status" value="1"/>
</dbReference>
<dbReference type="Gene3D" id="3.40.50.720">
    <property type="entry name" value="NAD(P)-binding Rossmann-like Domain"/>
    <property type="match status" value="1"/>
</dbReference>
<dbReference type="STRING" id="1423734.FC83_GL001374"/>
<keyword evidence="2" id="KW-0560">Oxidoreductase</keyword>
<dbReference type="FunFam" id="3.40.50.720:FF:000084">
    <property type="entry name" value="Short-chain dehydrogenase reductase"/>
    <property type="match status" value="1"/>
</dbReference>
<keyword evidence="5" id="KW-1185">Reference proteome</keyword>
<dbReference type="PRINTS" id="PR00080">
    <property type="entry name" value="SDRFAMILY"/>
</dbReference>
<sequence length="251" mass="27043">MNRLDHKVAIVTGGTKGIGYGIAKRFVDEGAKVVITGRNPEVGNAAAKELGNADTVSYLQQDATNEDRWAEIFDQAEALYGPVTTLVNNSGMAIGKNVEDTTSDDWHRLLAINLDAVFYGTREAIKRMKNKNLGGSVINMSSIEGFIGDPNLAAYNASKGAVRIFSKSAALHCALNDLDVRVNTVHPGYIRTPLVNALDGFEEAMSERTKTPMGHIGEPDDIAYMCVYLASNESKYATGSEFVVDGGYTAQ</sequence>
<dbReference type="PANTHER" id="PTHR42760">
    <property type="entry name" value="SHORT-CHAIN DEHYDROGENASES/REDUCTASES FAMILY MEMBER"/>
    <property type="match status" value="1"/>
</dbReference>
<dbReference type="InterPro" id="IPR002347">
    <property type="entry name" value="SDR_fam"/>
</dbReference>
<evidence type="ECO:0000313" key="5">
    <source>
        <dbReference type="Proteomes" id="UP000051236"/>
    </source>
</evidence>
<protein>
    <submittedName>
        <fullName evidence="4">Short-chain alcohol dehydrogenase</fullName>
    </submittedName>
</protein>
<dbReference type="SMR" id="A0A0R1XKS8"/>
<dbReference type="SMART" id="SM00822">
    <property type="entry name" value="PKS_KR"/>
    <property type="match status" value="1"/>
</dbReference>